<evidence type="ECO:0000313" key="1">
    <source>
        <dbReference type="EMBL" id="QJA77443.1"/>
    </source>
</evidence>
<organism evidence="2">
    <name type="scientific">viral metagenome</name>
    <dbReference type="NCBI Taxonomy" id="1070528"/>
    <lineage>
        <taxon>unclassified sequences</taxon>
        <taxon>metagenomes</taxon>
        <taxon>organismal metagenomes</taxon>
    </lineage>
</organism>
<dbReference type="AlphaFoldDB" id="A0A6M3L454"/>
<reference evidence="2" key="1">
    <citation type="submission" date="2020-03" db="EMBL/GenBank/DDBJ databases">
        <title>The deep terrestrial virosphere.</title>
        <authorList>
            <person name="Holmfeldt K."/>
            <person name="Nilsson E."/>
            <person name="Simone D."/>
            <person name="Lopez-Fernandez M."/>
            <person name="Wu X."/>
            <person name="de Brujin I."/>
            <person name="Lundin D."/>
            <person name="Andersson A."/>
            <person name="Bertilsson S."/>
            <person name="Dopson M."/>
        </authorList>
    </citation>
    <scope>NUCLEOTIDE SEQUENCE</scope>
    <source>
        <strain evidence="1">MM415A01302</strain>
        <strain evidence="2">MM415B02555</strain>
    </source>
</reference>
<accession>A0A6M3L454</accession>
<dbReference type="EMBL" id="MT142845">
    <property type="protein sequence ID" value="QJA89436.1"/>
    <property type="molecule type" value="Genomic_DNA"/>
</dbReference>
<name>A0A6M3L454_9ZZZZ</name>
<gene>
    <name evidence="1" type="ORF">MM415A01302_0018</name>
    <name evidence="2" type="ORF">MM415B02555_0013</name>
</gene>
<sequence>MTDSISGTKIRDRILKSRKVDLKPYTRIPVTPDQLETFFAKSYLMKYIEKLTGIDIESIVFSDTLDNIVKMLKSKGIDDIDRSTISRWRTKINSAREAILDGKFWENFT</sequence>
<protein>
    <submittedName>
        <fullName evidence="2">Uncharacterized protein</fullName>
    </submittedName>
</protein>
<proteinExistence type="predicted"/>
<dbReference type="EMBL" id="MT142283">
    <property type="protein sequence ID" value="QJA77443.1"/>
    <property type="molecule type" value="Genomic_DNA"/>
</dbReference>
<evidence type="ECO:0000313" key="2">
    <source>
        <dbReference type="EMBL" id="QJA89436.1"/>
    </source>
</evidence>